<evidence type="ECO:0008006" key="3">
    <source>
        <dbReference type="Google" id="ProtNLM"/>
    </source>
</evidence>
<gene>
    <name evidence="1" type="ORF">GCM10010468_38490</name>
</gene>
<proteinExistence type="predicted"/>
<dbReference type="InterPro" id="IPR027405">
    <property type="entry name" value="YidB-like"/>
</dbReference>
<name>A0ABP6QEC5_9ACTN</name>
<protein>
    <recommendedName>
        <fullName evidence="3">DUF937 domain-containing protein</fullName>
    </recommendedName>
</protein>
<dbReference type="Proteomes" id="UP001501237">
    <property type="component" value="Unassembled WGS sequence"/>
</dbReference>
<dbReference type="SUPFAM" id="SSF140804">
    <property type="entry name" value="YidB-like"/>
    <property type="match status" value="1"/>
</dbReference>
<evidence type="ECO:0000313" key="1">
    <source>
        <dbReference type="EMBL" id="GAA3216440.1"/>
    </source>
</evidence>
<comment type="caution">
    <text evidence="1">The sequence shown here is derived from an EMBL/GenBank/DDBJ whole genome shotgun (WGS) entry which is preliminary data.</text>
</comment>
<evidence type="ECO:0000313" key="2">
    <source>
        <dbReference type="Proteomes" id="UP001501237"/>
    </source>
</evidence>
<reference evidence="2" key="1">
    <citation type="journal article" date="2019" name="Int. J. Syst. Evol. Microbiol.">
        <title>The Global Catalogue of Microorganisms (GCM) 10K type strain sequencing project: providing services to taxonomists for standard genome sequencing and annotation.</title>
        <authorList>
            <consortium name="The Broad Institute Genomics Platform"/>
            <consortium name="The Broad Institute Genome Sequencing Center for Infectious Disease"/>
            <person name="Wu L."/>
            <person name="Ma J."/>
        </authorList>
    </citation>
    <scope>NUCLEOTIDE SEQUENCE [LARGE SCALE GENOMIC DNA]</scope>
    <source>
        <strain evidence="2">JCM 9377</strain>
    </source>
</reference>
<accession>A0ABP6QEC5</accession>
<dbReference type="RefSeq" id="WP_344829938.1">
    <property type="nucleotide sequence ID" value="NZ_BAAAUV010000008.1"/>
</dbReference>
<sequence>MDISQILNLAKDPQIQQMLKSVMGGLSGGQGGQGGQGGGIQDLLGKLTGGGLQSQVDSWVGKGENQPVTAQQVESALGTDTLNKVAQDSGMSPQQAASDLAQTLPTVVDKATPSGSADDLGKVLAGLFR</sequence>
<keyword evidence="2" id="KW-1185">Reference proteome</keyword>
<dbReference type="Pfam" id="PF20159">
    <property type="entry name" value="YidB"/>
    <property type="match status" value="1"/>
</dbReference>
<dbReference type="EMBL" id="BAAAUV010000008">
    <property type="protein sequence ID" value="GAA3216440.1"/>
    <property type="molecule type" value="Genomic_DNA"/>
</dbReference>
<organism evidence="1 2">
    <name type="scientific">Actinocorallia longicatena</name>
    <dbReference type="NCBI Taxonomy" id="111803"/>
    <lineage>
        <taxon>Bacteria</taxon>
        <taxon>Bacillati</taxon>
        <taxon>Actinomycetota</taxon>
        <taxon>Actinomycetes</taxon>
        <taxon>Streptosporangiales</taxon>
        <taxon>Thermomonosporaceae</taxon>
        <taxon>Actinocorallia</taxon>
    </lineage>
</organism>
<dbReference type="InterPro" id="IPR045372">
    <property type="entry name" value="YidB"/>
</dbReference>
<dbReference type="Gene3D" id="1.10.10.690">
    <property type="entry name" value="YidB-like"/>
    <property type="match status" value="1"/>
</dbReference>